<feature type="domain" description="CobW/HypB/UreG nucleotide-binding" evidence="1">
    <location>
        <begin position="11"/>
        <end position="79"/>
    </location>
</feature>
<name>A0A840E3T8_9HYPH</name>
<dbReference type="PANTHER" id="PTHR13748">
    <property type="entry name" value="COBW-RELATED"/>
    <property type="match status" value="1"/>
</dbReference>
<gene>
    <name evidence="2" type="ORF">GGR08_000127</name>
</gene>
<dbReference type="InterPro" id="IPR003495">
    <property type="entry name" value="CobW/HypB/UreG_nucleotide-bd"/>
</dbReference>
<dbReference type="AlphaFoldDB" id="A0A840E3T8"/>
<dbReference type="SUPFAM" id="SSF52540">
    <property type="entry name" value="P-loop containing nucleoside triphosphate hydrolases"/>
    <property type="match status" value="1"/>
</dbReference>
<dbReference type="Pfam" id="PF02492">
    <property type="entry name" value="cobW"/>
    <property type="match status" value="1"/>
</dbReference>
<evidence type="ECO:0000259" key="1">
    <source>
        <dbReference type="Pfam" id="PF02492"/>
    </source>
</evidence>
<protein>
    <submittedName>
        <fullName evidence="2">G3E family GTPase</fullName>
    </submittedName>
</protein>
<evidence type="ECO:0000313" key="3">
    <source>
        <dbReference type="Proteomes" id="UP000585970"/>
    </source>
</evidence>
<dbReference type="EMBL" id="JACIFE010000001">
    <property type="protein sequence ID" value="MBB4075846.1"/>
    <property type="molecule type" value="Genomic_DNA"/>
</dbReference>
<organism evidence="2 3">
    <name type="scientific">Bartonella fuyuanensis</name>
    <dbReference type="NCBI Taxonomy" id="1460968"/>
    <lineage>
        <taxon>Bacteria</taxon>
        <taxon>Pseudomonadati</taxon>
        <taxon>Pseudomonadota</taxon>
        <taxon>Alphaproteobacteria</taxon>
        <taxon>Hyphomicrobiales</taxon>
        <taxon>Bartonellaceae</taxon>
        <taxon>Bartonella</taxon>
    </lineage>
</organism>
<sequence length="83" mass="9338">MLLSSKISIAPLLIEKTTERIIELTNGCLCCNLRSNLIDTLTDLINRVQIRQIKQPHHIIIKITGMADPAPILQILLTHPLFT</sequence>
<evidence type="ECO:0000313" key="2">
    <source>
        <dbReference type="EMBL" id="MBB4075846.1"/>
    </source>
</evidence>
<accession>A0A840E3T8</accession>
<dbReference type="InterPro" id="IPR051316">
    <property type="entry name" value="Zinc-reg_GTPase_activator"/>
</dbReference>
<dbReference type="InterPro" id="IPR027417">
    <property type="entry name" value="P-loop_NTPase"/>
</dbReference>
<dbReference type="Proteomes" id="UP000585970">
    <property type="component" value="Unassembled WGS sequence"/>
</dbReference>
<proteinExistence type="predicted"/>
<dbReference type="GO" id="GO:0005737">
    <property type="term" value="C:cytoplasm"/>
    <property type="evidence" value="ECO:0007669"/>
    <property type="project" value="TreeGrafter"/>
</dbReference>
<dbReference type="PANTHER" id="PTHR13748:SF62">
    <property type="entry name" value="COBW DOMAIN-CONTAINING PROTEIN"/>
    <property type="match status" value="1"/>
</dbReference>
<comment type="caution">
    <text evidence="2">The sequence shown here is derived from an EMBL/GenBank/DDBJ whole genome shotgun (WGS) entry which is preliminary data.</text>
</comment>
<keyword evidence="3" id="KW-1185">Reference proteome</keyword>
<reference evidence="2 3" key="1">
    <citation type="submission" date="2020-08" db="EMBL/GenBank/DDBJ databases">
        <title>Genomic Encyclopedia of Type Strains, Phase IV (KMG-IV): sequencing the most valuable type-strain genomes for metagenomic binning, comparative biology and taxonomic classification.</title>
        <authorList>
            <person name="Goeker M."/>
        </authorList>
    </citation>
    <scope>NUCLEOTIDE SEQUENCE [LARGE SCALE GENOMIC DNA]</scope>
    <source>
        <strain evidence="2 3">DSM 100694</strain>
    </source>
</reference>
<dbReference type="Gene3D" id="3.40.50.300">
    <property type="entry name" value="P-loop containing nucleotide triphosphate hydrolases"/>
    <property type="match status" value="1"/>
</dbReference>